<dbReference type="InterPro" id="IPR024047">
    <property type="entry name" value="MM3350-like_sf"/>
</dbReference>
<organism evidence="2 3">
    <name type="scientific">Alkalibacterium olivapovliticus</name>
    <dbReference type="NCBI Taxonomy" id="99907"/>
    <lineage>
        <taxon>Bacteria</taxon>
        <taxon>Bacillati</taxon>
        <taxon>Bacillota</taxon>
        <taxon>Bacilli</taxon>
        <taxon>Lactobacillales</taxon>
        <taxon>Carnobacteriaceae</taxon>
        <taxon>Alkalibacterium</taxon>
    </lineage>
</organism>
<reference evidence="2 3" key="1">
    <citation type="submission" date="2018-03" db="EMBL/GenBank/DDBJ databases">
        <title>Genomic Encyclopedia of Archaeal and Bacterial Type Strains, Phase II (KMG-II): from individual species to whole genera.</title>
        <authorList>
            <person name="Goeker M."/>
        </authorList>
    </citation>
    <scope>NUCLEOTIDE SEQUENCE [LARGE SCALE GENOMIC DNA]</scope>
    <source>
        <strain evidence="2 3">DSM 13175</strain>
    </source>
</reference>
<feature type="domain" description="Plasmid pRiA4b Orf3-like" evidence="1">
    <location>
        <begin position="40"/>
        <end position="273"/>
    </location>
</feature>
<dbReference type="OrthoDB" id="9801392at2"/>
<sequence length="283" mass="32801">MREHSEQIEPVRLRLELVSDYQTSNDKLIMKRYGESLTGDSIIRELMIPSDMTLHALHYAIQKLFGWQNSHLRQFVLPEEVYSQLTGQTVKGWSDLVGVLFQAPSEAEHDLYWDDDYESGSFAVWLRKRYTGPYSFEGYYEQYEAARQDIEDMLDHFKEMEVRESFSDYLARKEKNQDTEPEKARKASLIDLTIDELHASIAMESGTESLLEKLVVADILASDDEDRNGEGLSVMDDVGGMSGYARFLQTIYEGEDKEEAADSRRWAKYMGWNQKKTVPKKML</sequence>
<dbReference type="Pfam" id="PF07929">
    <property type="entry name" value="PRiA4_ORF3"/>
    <property type="match status" value="1"/>
</dbReference>
<dbReference type="SUPFAM" id="SSF159941">
    <property type="entry name" value="MM3350-like"/>
    <property type="match status" value="1"/>
</dbReference>
<dbReference type="PANTHER" id="PTHR41878">
    <property type="entry name" value="LEXA REPRESSOR-RELATED"/>
    <property type="match status" value="1"/>
</dbReference>
<gene>
    <name evidence="2" type="ORF">CLV38_14111</name>
</gene>
<keyword evidence="3" id="KW-1185">Reference proteome</keyword>
<evidence type="ECO:0000313" key="3">
    <source>
        <dbReference type="Proteomes" id="UP000238205"/>
    </source>
</evidence>
<protein>
    <submittedName>
        <fullName evidence="2">PRiA4b ORF-3-like protein</fullName>
    </submittedName>
</protein>
<dbReference type="PANTHER" id="PTHR41878:SF1">
    <property type="entry name" value="TNPR PROTEIN"/>
    <property type="match status" value="1"/>
</dbReference>
<dbReference type="InterPro" id="IPR012912">
    <property type="entry name" value="Plasmid_pRiA4b_Orf3-like"/>
</dbReference>
<dbReference type="RefSeq" id="WP_106196271.1">
    <property type="nucleotide sequence ID" value="NZ_PVTO01000041.1"/>
</dbReference>
<dbReference type="Gene3D" id="3.10.290.30">
    <property type="entry name" value="MM3350-like"/>
    <property type="match status" value="1"/>
</dbReference>
<evidence type="ECO:0000259" key="1">
    <source>
        <dbReference type="Pfam" id="PF07929"/>
    </source>
</evidence>
<dbReference type="EMBL" id="PVTO01000041">
    <property type="protein sequence ID" value="PRY74544.1"/>
    <property type="molecule type" value="Genomic_DNA"/>
</dbReference>
<dbReference type="AlphaFoldDB" id="A0A2T0VTM3"/>
<proteinExistence type="predicted"/>
<name>A0A2T0VTM3_9LACT</name>
<accession>A0A2T0VTM3</accession>
<comment type="caution">
    <text evidence="2">The sequence shown here is derived from an EMBL/GenBank/DDBJ whole genome shotgun (WGS) entry which is preliminary data.</text>
</comment>
<dbReference type="Proteomes" id="UP000238205">
    <property type="component" value="Unassembled WGS sequence"/>
</dbReference>
<evidence type="ECO:0000313" key="2">
    <source>
        <dbReference type="EMBL" id="PRY74544.1"/>
    </source>
</evidence>